<dbReference type="Gene3D" id="2.40.128.130">
    <property type="entry name" value="Autotransporter beta-domain"/>
    <property type="match status" value="1"/>
</dbReference>
<name>A0ABS6ZPK1_9GAMM</name>
<sequence length="636" mass="67253">MKYPTLSLHKTRLAVACGLASTALISSAHGNSLTEFTITDDHTNVGTMSINWSTMSTMNMIGTPIASGPNTFNYVGQELIVGSGGEYLLGQTSAPLDSVMMIYKGAFNASQPGNGWVTGNDDWRGQVDGSDLSGDLAAAGITIVSCASSAGLCPAVKLSLDSGTRYTVIISSYSPGTAIGFPLSFFVYGPDFVLVVDQLGAQLFETPVAGSQSQPAGAYLDRVVMELGLRTPNSPLLRALTALSAMNETQRSQFVESMSSNVSRNGMRDATLNAGRAMLNTVGKRYASTGLGGQMSRGLVAPATYAGHTANQQMASGASLGMAPGNDRQASILQYGDHDSFEGLLGMASQLSHQGTSQVGQASSWAEGFVTRGSSTDYDYRTHGAMVGLDHRFAQGWLGGLFLGVGQGRVAGDDAAHARTEIESVTSGAYAAVRYGDLILDATLLAGFSDNEHRREIAGLQTEVVEGSNRGEEVTLALGASYVLQQGDDWELVPHARVMHSWLHQSAFEESGDSDLTMAYGSQRQQVWRTSLGLDTGHVMRRGDRETVMLTGGLAWGMRIQSGGGTRASLSADTTGGSFVLAPDNRTVHSADVNTGLSWERELSGSDSIAISGMYEGSFSNRETEHGARLTLAYRW</sequence>
<dbReference type="EMBL" id="JAHYCA010000004">
    <property type="protein sequence ID" value="MBW6391987.1"/>
    <property type="molecule type" value="Genomic_DNA"/>
</dbReference>
<feature type="domain" description="Autotransporter" evidence="2">
    <location>
        <begin position="357"/>
        <end position="636"/>
    </location>
</feature>
<reference evidence="3 4" key="1">
    <citation type="submission" date="2021-07" db="EMBL/GenBank/DDBJ databases">
        <authorList>
            <person name="So Y."/>
        </authorList>
    </citation>
    <scope>NUCLEOTIDE SEQUENCE [LARGE SCALE GENOMIC DNA]</scope>
    <source>
        <strain evidence="3 4">Y3S6</strain>
    </source>
</reference>
<feature type="chain" id="PRO_5045168172" evidence="1">
    <location>
        <begin position="29"/>
        <end position="636"/>
    </location>
</feature>
<keyword evidence="4" id="KW-1185">Reference proteome</keyword>
<feature type="signal peptide" evidence="1">
    <location>
        <begin position="1"/>
        <end position="28"/>
    </location>
</feature>
<comment type="caution">
    <text evidence="3">The sequence shown here is derived from an EMBL/GenBank/DDBJ whole genome shotgun (WGS) entry which is preliminary data.</text>
</comment>
<dbReference type="Proteomes" id="UP000769617">
    <property type="component" value="Unassembled WGS sequence"/>
</dbReference>
<keyword evidence="1" id="KW-0732">Signal</keyword>
<accession>A0ABS6ZPK1</accession>
<proteinExistence type="predicted"/>
<dbReference type="InterPro" id="IPR036709">
    <property type="entry name" value="Autotransporte_beta_dom_sf"/>
</dbReference>
<dbReference type="SUPFAM" id="SSF103515">
    <property type="entry name" value="Autotransporter"/>
    <property type="match status" value="1"/>
</dbReference>
<dbReference type="InterPro" id="IPR005546">
    <property type="entry name" value="Autotransporte_beta"/>
</dbReference>
<protein>
    <submittedName>
        <fullName evidence="3">Autotransporter outer membrane beta-barrel domain-containing protein</fullName>
    </submittedName>
</protein>
<dbReference type="PROSITE" id="PS51208">
    <property type="entry name" value="AUTOTRANSPORTER"/>
    <property type="match status" value="1"/>
</dbReference>
<evidence type="ECO:0000313" key="3">
    <source>
        <dbReference type="EMBL" id="MBW6391987.1"/>
    </source>
</evidence>
<evidence type="ECO:0000256" key="1">
    <source>
        <dbReference type="SAM" id="SignalP"/>
    </source>
</evidence>
<gene>
    <name evidence="3" type="ORF">KPL81_12565</name>
</gene>
<evidence type="ECO:0000259" key="2">
    <source>
        <dbReference type="PROSITE" id="PS51208"/>
    </source>
</evidence>
<organism evidence="3 4">
    <name type="scientific">Billgrantia antri</name>
    <dbReference type="NCBI Taxonomy" id="2846777"/>
    <lineage>
        <taxon>Bacteria</taxon>
        <taxon>Pseudomonadati</taxon>
        <taxon>Pseudomonadota</taxon>
        <taxon>Gammaproteobacteria</taxon>
        <taxon>Oceanospirillales</taxon>
        <taxon>Halomonadaceae</taxon>
        <taxon>Billgrantia</taxon>
    </lineage>
</organism>
<dbReference type="SMART" id="SM00869">
    <property type="entry name" value="Autotransporter"/>
    <property type="match status" value="1"/>
</dbReference>
<dbReference type="Pfam" id="PF03797">
    <property type="entry name" value="Autotransporter"/>
    <property type="match status" value="1"/>
</dbReference>
<dbReference type="RefSeq" id="WP_219792476.1">
    <property type="nucleotide sequence ID" value="NZ_JAHYCA010000004.1"/>
</dbReference>
<evidence type="ECO:0000313" key="4">
    <source>
        <dbReference type="Proteomes" id="UP000769617"/>
    </source>
</evidence>